<dbReference type="Proteomes" id="UP001454036">
    <property type="component" value="Unassembled WGS sequence"/>
</dbReference>
<dbReference type="AlphaFoldDB" id="A0AAV3RJZ7"/>
<name>A0AAV3RJZ7_LITER</name>
<organism evidence="1 2">
    <name type="scientific">Lithospermum erythrorhizon</name>
    <name type="common">Purple gromwell</name>
    <name type="synonym">Lithospermum officinale var. erythrorhizon</name>
    <dbReference type="NCBI Taxonomy" id="34254"/>
    <lineage>
        <taxon>Eukaryota</taxon>
        <taxon>Viridiplantae</taxon>
        <taxon>Streptophyta</taxon>
        <taxon>Embryophyta</taxon>
        <taxon>Tracheophyta</taxon>
        <taxon>Spermatophyta</taxon>
        <taxon>Magnoliopsida</taxon>
        <taxon>eudicotyledons</taxon>
        <taxon>Gunneridae</taxon>
        <taxon>Pentapetalae</taxon>
        <taxon>asterids</taxon>
        <taxon>lamiids</taxon>
        <taxon>Boraginales</taxon>
        <taxon>Boraginaceae</taxon>
        <taxon>Boraginoideae</taxon>
        <taxon>Lithospermeae</taxon>
        <taxon>Lithospermum</taxon>
    </lineage>
</organism>
<sequence>MSHEKCVKDQYNEQICEDVEAITKLNEVLKSGDDIKDYLGIGCTDDGKDIQKSKENVQMSTTFGSTNERKATLAWS</sequence>
<proteinExistence type="predicted"/>
<protein>
    <submittedName>
        <fullName evidence="1">Uncharacterized protein</fullName>
    </submittedName>
</protein>
<evidence type="ECO:0000313" key="1">
    <source>
        <dbReference type="EMBL" id="GAA0175430.1"/>
    </source>
</evidence>
<evidence type="ECO:0000313" key="2">
    <source>
        <dbReference type="Proteomes" id="UP001454036"/>
    </source>
</evidence>
<reference evidence="1 2" key="1">
    <citation type="submission" date="2024-01" db="EMBL/GenBank/DDBJ databases">
        <title>The complete chloroplast genome sequence of Lithospermum erythrorhizon: insights into the phylogenetic relationship among Boraginaceae species and the maternal lineages of purple gromwells.</title>
        <authorList>
            <person name="Okada T."/>
            <person name="Watanabe K."/>
        </authorList>
    </citation>
    <scope>NUCLEOTIDE SEQUENCE [LARGE SCALE GENOMIC DNA]</scope>
</reference>
<keyword evidence="2" id="KW-1185">Reference proteome</keyword>
<accession>A0AAV3RJZ7</accession>
<dbReference type="EMBL" id="BAABME010009585">
    <property type="protein sequence ID" value="GAA0175430.1"/>
    <property type="molecule type" value="Genomic_DNA"/>
</dbReference>
<comment type="caution">
    <text evidence="1">The sequence shown here is derived from an EMBL/GenBank/DDBJ whole genome shotgun (WGS) entry which is preliminary data.</text>
</comment>
<gene>
    <name evidence="1" type="ORF">LIER_28606</name>
</gene>